<dbReference type="NCBIfam" id="TIGR03183">
    <property type="entry name" value="DNA_S_dndC"/>
    <property type="match status" value="1"/>
</dbReference>
<gene>
    <name evidence="2" type="primary">dndC</name>
    <name evidence="2" type="ORF">JYK14_03360</name>
</gene>
<sequence length="378" mass="41845">MRIAAATDLFAADSGEAPWSDIRRAIADEYAASHALPWIVGFSGGKDSTLVAHLVFEHLLSLPRSARRRPVHIVANDTLVESPLVIAHIRAVQDEMRNAASAFDLPVTVATTAPDPEHTFWVNMIGRGYPSPNRTFRWCTDRMKIQPTSRYVRQQVDASGEVVLLLGVRRDESATRAGTVARYDNGERLNRHNDLQGCWVFRPIVELSTEDVWEFLGTENPPWGGSHARLIKLYRDAGGGECPVVTAKSDAPSCGTTSSRFGCWTCTVVDKDRSLAGFVEAGFGEFTPLLDFRDWLVSIRNDPERRLARRRDGRVLIAPNGVHVPGPFTLATRAEILTRLLALQERVGRQLIMPSEVDRIRALWAKDALDGAERSAAG</sequence>
<dbReference type="EMBL" id="JAFIRR010000016">
    <property type="protein sequence ID" value="MCO6415214.1"/>
    <property type="molecule type" value="Genomic_DNA"/>
</dbReference>
<keyword evidence="3" id="KW-1185">Reference proteome</keyword>
<dbReference type="InterPro" id="IPR017598">
    <property type="entry name" value="SulphurTrfase_DndC"/>
</dbReference>
<name>A0ABT1D1T8_9PROT</name>
<dbReference type="InterPro" id="IPR002500">
    <property type="entry name" value="PAPS_reduct_dom"/>
</dbReference>
<accession>A0ABT1D1T8</accession>
<dbReference type="Pfam" id="PF01507">
    <property type="entry name" value="PAPS_reduct"/>
    <property type="match status" value="1"/>
</dbReference>
<dbReference type="RefSeq" id="WP_252951810.1">
    <property type="nucleotide sequence ID" value="NZ_JAFIRR010000016.1"/>
</dbReference>
<dbReference type="Proteomes" id="UP001523392">
    <property type="component" value="Unassembled WGS sequence"/>
</dbReference>
<evidence type="ECO:0000259" key="1">
    <source>
        <dbReference type="Pfam" id="PF01507"/>
    </source>
</evidence>
<dbReference type="Gene3D" id="3.40.50.620">
    <property type="entry name" value="HUPs"/>
    <property type="match status" value="1"/>
</dbReference>
<dbReference type="InterPro" id="IPR014729">
    <property type="entry name" value="Rossmann-like_a/b/a_fold"/>
</dbReference>
<dbReference type="PANTHER" id="PTHR43196:SF2">
    <property type="entry name" value="PHOSPHOADENOSINE PHOSPHOSULFATE REDUCTASE"/>
    <property type="match status" value="1"/>
</dbReference>
<reference evidence="2 3" key="1">
    <citation type="submission" date="2021-12" db="EMBL/GenBank/DDBJ databases">
        <title>Siccirubricoccus leaddurans sp. nov., a high concentration Zn2+ tolerance bacterium.</title>
        <authorList>
            <person name="Cao Y."/>
        </authorList>
    </citation>
    <scope>NUCLEOTIDE SEQUENCE [LARGE SCALE GENOMIC DNA]</scope>
    <source>
        <strain evidence="2 3">KC 17139</strain>
    </source>
</reference>
<dbReference type="SUPFAM" id="SSF52402">
    <property type="entry name" value="Adenine nucleotide alpha hydrolases-like"/>
    <property type="match status" value="1"/>
</dbReference>
<dbReference type="InterPro" id="IPR050128">
    <property type="entry name" value="Sulfate_adenylyltrnsfr_sub2"/>
</dbReference>
<evidence type="ECO:0000313" key="2">
    <source>
        <dbReference type="EMBL" id="MCO6415214.1"/>
    </source>
</evidence>
<comment type="caution">
    <text evidence="2">The sequence shown here is derived from an EMBL/GenBank/DDBJ whole genome shotgun (WGS) entry which is preliminary data.</text>
</comment>
<evidence type="ECO:0000313" key="3">
    <source>
        <dbReference type="Proteomes" id="UP001523392"/>
    </source>
</evidence>
<feature type="domain" description="Phosphoadenosine phosphosulphate reductase" evidence="1">
    <location>
        <begin position="39"/>
        <end position="267"/>
    </location>
</feature>
<proteinExistence type="predicted"/>
<dbReference type="PANTHER" id="PTHR43196">
    <property type="entry name" value="SULFATE ADENYLYLTRANSFERASE SUBUNIT 2"/>
    <property type="match status" value="1"/>
</dbReference>
<protein>
    <submittedName>
        <fullName evidence="2">DNA phosphorothioation system sulfurtransferase DndC</fullName>
    </submittedName>
</protein>
<organism evidence="2 3">
    <name type="scientific">Siccirubricoccus soli</name>
    <dbReference type="NCBI Taxonomy" id="2899147"/>
    <lineage>
        <taxon>Bacteria</taxon>
        <taxon>Pseudomonadati</taxon>
        <taxon>Pseudomonadota</taxon>
        <taxon>Alphaproteobacteria</taxon>
        <taxon>Acetobacterales</taxon>
        <taxon>Roseomonadaceae</taxon>
        <taxon>Siccirubricoccus</taxon>
    </lineage>
</organism>